<dbReference type="GO" id="GO:0005829">
    <property type="term" value="C:cytosol"/>
    <property type="evidence" value="ECO:0007669"/>
    <property type="project" value="TreeGrafter"/>
</dbReference>
<evidence type="ECO:0000259" key="2">
    <source>
        <dbReference type="Pfam" id="PF00456"/>
    </source>
</evidence>
<dbReference type="GO" id="GO:0006098">
    <property type="term" value="P:pentose-phosphate shunt"/>
    <property type="evidence" value="ECO:0007669"/>
    <property type="project" value="TreeGrafter"/>
</dbReference>
<dbReference type="InterPro" id="IPR005474">
    <property type="entry name" value="Transketolase_N"/>
</dbReference>
<dbReference type="Pfam" id="PF00456">
    <property type="entry name" value="Transketolase_N"/>
    <property type="match status" value="1"/>
</dbReference>
<reference evidence="3" key="1">
    <citation type="submission" date="2020-07" db="EMBL/GenBank/DDBJ databases">
        <authorList>
            <person name="Lin J."/>
        </authorList>
    </citation>
    <scope>NUCLEOTIDE SEQUENCE</scope>
</reference>
<name>A0A6V7PUB6_ANACO</name>
<dbReference type="PANTHER" id="PTHR43522">
    <property type="entry name" value="TRANSKETOLASE"/>
    <property type="match status" value="1"/>
</dbReference>
<organism evidence="3">
    <name type="scientific">Ananas comosus var. bracteatus</name>
    <name type="common">red pineapple</name>
    <dbReference type="NCBI Taxonomy" id="296719"/>
    <lineage>
        <taxon>Eukaryota</taxon>
        <taxon>Viridiplantae</taxon>
        <taxon>Streptophyta</taxon>
        <taxon>Embryophyta</taxon>
        <taxon>Tracheophyta</taxon>
        <taxon>Spermatophyta</taxon>
        <taxon>Magnoliopsida</taxon>
        <taxon>Liliopsida</taxon>
        <taxon>Poales</taxon>
        <taxon>Bromeliaceae</taxon>
        <taxon>Bromelioideae</taxon>
        <taxon>Ananas</taxon>
    </lineage>
</organism>
<evidence type="ECO:0000256" key="1">
    <source>
        <dbReference type="SAM" id="MobiDB-lite"/>
    </source>
</evidence>
<evidence type="ECO:0000313" key="3">
    <source>
        <dbReference type="EMBL" id="CAD1834429.1"/>
    </source>
</evidence>
<dbReference type="AlphaFoldDB" id="A0A6V7PUB6"/>
<dbReference type="InterPro" id="IPR033247">
    <property type="entry name" value="Transketolase_fam"/>
</dbReference>
<protein>
    <recommendedName>
        <fullName evidence="2">Transketolase N-terminal domain-containing protein</fullName>
    </recommendedName>
</protein>
<accession>A0A6V7PUB6</accession>
<proteinExistence type="predicted"/>
<dbReference type="SUPFAM" id="SSF52518">
    <property type="entry name" value="Thiamin diphosphate-binding fold (THDP-binding)"/>
    <property type="match status" value="1"/>
</dbReference>
<gene>
    <name evidence="3" type="ORF">CB5_LOCUS17640</name>
</gene>
<dbReference type="InterPro" id="IPR029061">
    <property type="entry name" value="THDP-binding"/>
</dbReference>
<feature type="domain" description="Transketolase N-terminal" evidence="2">
    <location>
        <begin position="72"/>
        <end position="116"/>
    </location>
</feature>
<feature type="region of interest" description="Disordered" evidence="1">
    <location>
        <begin position="47"/>
        <end position="70"/>
    </location>
</feature>
<dbReference type="EMBL" id="LR862152">
    <property type="protein sequence ID" value="CAD1834429.1"/>
    <property type="molecule type" value="Genomic_DNA"/>
</dbReference>
<sequence>MNREGEREELESKGVAVVIAVSASSAASNTISGPRRPCAPPRPALVLVAADPPPLTPKTARRGGGGEVGEHDQVLYDNVMRFNPKNAYWFNRGRFVLSTSHGCMLHYALLHLTGNDSVKVTCLHPLPTQPIYLTG</sequence>
<dbReference type="PANTHER" id="PTHR43522:SF2">
    <property type="entry name" value="TRANSKETOLASE 1-RELATED"/>
    <property type="match status" value="1"/>
</dbReference>
<dbReference type="GO" id="GO:0004802">
    <property type="term" value="F:transketolase activity"/>
    <property type="evidence" value="ECO:0007669"/>
    <property type="project" value="TreeGrafter"/>
</dbReference>
<dbReference type="Gene3D" id="3.40.50.970">
    <property type="match status" value="1"/>
</dbReference>